<proteinExistence type="predicted"/>
<dbReference type="AlphaFoldDB" id="A0AAV4ACV1"/>
<organism evidence="1 2">
    <name type="scientific">Plakobranchus ocellatus</name>
    <dbReference type="NCBI Taxonomy" id="259542"/>
    <lineage>
        <taxon>Eukaryota</taxon>
        <taxon>Metazoa</taxon>
        <taxon>Spiralia</taxon>
        <taxon>Lophotrochozoa</taxon>
        <taxon>Mollusca</taxon>
        <taxon>Gastropoda</taxon>
        <taxon>Heterobranchia</taxon>
        <taxon>Euthyneura</taxon>
        <taxon>Panpulmonata</taxon>
        <taxon>Sacoglossa</taxon>
        <taxon>Placobranchoidea</taxon>
        <taxon>Plakobranchidae</taxon>
        <taxon>Plakobranchus</taxon>
    </lineage>
</organism>
<evidence type="ECO:0000313" key="2">
    <source>
        <dbReference type="Proteomes" id="UP000735302"/>
    </source>
</evidence>
<evidence type="ECO:0000313" key="1">
    <source>
        <dbReference type="EMBL" id="GFO04239.1"/>
    </source>
</evidence>
<dbReference type="Proteomes" id="UP000735302">
    <property type="component" value="Unassembled WGS sequence"/>
</dbReference>
<protein>
    <submittedName>
        <fullName evidence="1">Uncharacterized protein</fullName>
    </submittedName>
</protein>
<dbReference type="EMBL" id="BLXT01003738">
    <property type="protein sequence ID" value="GFO04239.1"/>
    <property type="molecule type" value="Genomic_DNA"/>
</dbReference>
<name>A0AAV4ACV1_9GAST</name>
<sequence length="157" mass="18271">MECKKNQRKRPGRPRFFFLIIIKKQNLKYFGYVVRHNNIEKLCKEVAAWEKEQPEDDGTRYLRPVESFNTTGEPYGAGRSQFLCSGILIIIKKQNLKYFGHVVRHNNIEKLCKEVAAWEKENSQKMMAPDISDQLKVSTRQASLMAQDAVNFCAAVW</sequence>
<accession>A0AAV4ACV1</accession>
<keyword evidence="2" id="KW-1185">Reference proteome</keyword>
<reference evidence="1 2" key="1">
    <citation type="journal article" date="2021" name="Elife">
        <title>Chloroplast acquisition without the gene transfer in kleptoplastic sea slugs, Plakobranchus ocellatus.</title>
        <authorList>
            <person name="Maeda T."/>
            <person name="Takahashi S."/>
            <person name="Yoshida T."/>
            <person name="Shimamura S."/>
            <person name="Takaki Y."/>
            <person name="Nagai Y."/>
            <person name="Toyoda A."/>
            <person name="Suzuki Y."/>
            <person name="Arimoto A."/>
            <person name="Ishii H."/>
            <person name="Satoh N."/>
            <person name="Nishiyama T."/>
            <person name="Hasebe M."/>
            <person name="Maruyama T."/>
            <person name="Minagawa J."/>
            <person name="Obokata J."/>
            <person name="Shigenobu S."/>
        </authorList>
    </citation>
    <scope>NUCLEOTIDE SEQUENCE [LARGE SCALE GENOMIC DNA]</scope>
</reference>
<comment type="caution">
    <text evidence="1">The sequence shown here is derived from an EMBL/GenBank/DDBJ whole genome shotgun (WGS) entry which is preliminary data.</text>
</comment>
<gene>
    <name evidence="1" type="ORF">PoB_003074400</name>
</gene>